<feature type="compositionally biased region" description="Basic and acidic residues" evidence="1">
    <location>
        <begin position="44"/>
        <end position="54"/>
    </location>
</feature>
<evidence type="ECO:0000256" key="1">
    <source>
        <dbReference type="SAM" id="MobiDB-lite"/>
    </source>
</evidence>
<proteinExistence type="predicted"/>
<reference evidence="2 3" key="1">
    <citation type="journal article" date="2013" name="Mar. Genomics">
        <title>Expression of sulfatases in Rhodopirellula baltica and the diversity of sulfatases in the genus Rhodopirellula.</title>
        <authorList>
            <person name="Wegner C.E."/>
            <person name="Richter-Heitmann T."/>
            <person name="Klindworth A."/>
            <person name="Klockow C."/>
            <person name="Richter M."/>
            <person name="Achstetter T."/>
            <person name="Glockner F.O."/>
            <person name="Harder J."/>
        </authorList>
    </citation>
    <scope>NUCLEOTIDE SEQUENCE [LARGE SCALE GENOMIC DNA]</scope>
    <source>
        <strain evidence="2 3">SH398</strain>
    </source>
</reference>
<name>M5S0W3_9BACT</name>
<evidence type="ECO:0000313" key="3">
    <source>
        <dbReference type="Proteomes" id="UP000011996"/>
    </source>
</evidence>
<dbReference type="PATRIC" id="fig|1263868.3.peg.4582"/>
<comment type="caution">
    <text evidence="2">The sequence shown here is derived from an EMBL/GenBank/DDBJ whole genome shotgun (WGS) entry which is preliminary data.</text>
</comment>
<dbReference type="AlphaFoldDB" id="M5S0W3"/>
<accession>M5S0W3</accession>
<dbReference type="STRING" id="1263868.RESH_04224"/>
<organism evidence="2 3">
    <name type="scientific">Rhodopirellula europaea SH398</name>
    <dbReference type="NCBI Taxonomy" id="1263868"/>
    <lineage>
        <taxon>Bacteria</taxon>
        <taxon>Pseudomonadati</taxon>
        <taxon>Planctomycetota</taxon>
        <taxon>Planctomycetia</taxon>
        <taxon>Pirellulales</taxon>
        <taxon>Pirellulaceae</taxon>
        <taxon>Rhodopirellula</taxon>
    </lineage>
</organism>
<sequence>MRRLSVVCYNATPEATAGRLGRPACRGTIRCTRVAEPGVLTMENHSRRPGDRRRSPTKITAFI</sequence>
<dbReference type="Proteomes" id="UP000011996">
    <property type="component" value="Unassembled WGS sequence"/>
</dbReference>
<protein>
    <submittedName>
        <fullName evidence="2">Uncharacterized protein</fullName>
    </submittedName>
</protein>
<gene>
    <name evidence="2" type="ORF">RESH_04224</name>
</gene>
<evidence type="ECO:0000313" key="2">
    <source>
        <dbReference type="EMBL" id="EMI25200.1"/>
    </source>
</evidence>
<feature type="region of interest" description="Disordered" evidence="1">
    <location>
        <begin position="43"/>
        <end position="63"/>
    </location>
</feature>
<dbReference type="EMBL" id="ANOF01000134">
    <property type="protein sequence ID" value="EMI25200.1"/>
    <property type="molecule type" value="Genomic_DNA"/>
</dbReference>